<proteinExistence type="predicted"/>
<feature type="non-terminal residue" evidence="1">
    <location>
        <position position="97"/>
    </location>
</feature>
<dbReference type="EMBL" id="BKCJ010326961">
    <property type="protein sequence ID" value="GEZ81252.1"/>
    <property type="molecule type" value="Genomic_DNA"/>
</dbReference>
<name>A0A699IPB8_TANCI</name>
<organism evidence="1">
    <name type="scientific">Tanacetum cinerariifolium</name>
    <name type="common">Dalmatian daisy</name>
    <name type="synonym">Chrysanthemum cinerariifolium</name>
    <dbReference type="NCBI Taxonomy" id="118510"/>
    <lineage>
        <taxon>Eukaryota</taxon>
        <taxon>Viridiplantae</taxon>
        <taxon>Streptophyta</taxon>
        <taxon>Embryophyta</taxon>
        <taxon>Tracheophyta</taxon>
        <taxon>Spermatophyta</taxon>
        <taxon>Magnoliopsida</taxon>
        <taxon>eudicotyledons</taxon>
        <taxon>Gunneridae</taxon>
        <taxon>Pentapetalae</taxon>
        <taxon>asterids</taxon>
        <taxon>campanulids</taxon>
        <taxon>Asterales</taxon>
        <taxon>Asteraceae</taxon>
        <taxon>Asteroideae</taxon>
        <taxon>Anthemideae</taxon>
        <taxon>Anthemidinae</taxon>
        <taxon>Tanacetum</taxon>
    </lineage>
</organism>
<accession>A0A699IPB8</accession>
<dbReference type="AlphaFoldDB" id="A0A699IPB8"/>
<gene>
    <name evidence="1" type="ORF">Tci_553225</name>
</gene>
<evidence type="ECO:0000313" key="1">
    <source>
        <dbReference type="EMBL" id="GEZ81252.1"/>
    </source>
</evidence>
<comment type="caution">
    <text evidence="1">The sequence shown here is derived from an EMBL/GenBank/DDBJ whole genome shotgun (WGS) entry which is preliminary data.</text>
</comment>
<sequence>MEEVTHVKVLMALADDELTVGKSHARNGEWIDITIRKANNLLSIDEDVDWKNYLKYINIDPKFVEEKRLNLLLRSFFKLRGNAIDLSTPLSKRETRL</sequence>
<reference evidence="1" key="1">
    <citation type="journal article" date="2019" name="Sci. Rep.">
        <title>Draft genome of Tanacetum cinerariifolium, the natural source of mosquito coil.</title>
        <authorList>
            <person name="Yamashiro T."/>
            <person name="Shiraishi A."/>
            <person name="Satake H."/>
            <person name="Nakayama K."/>
        </authorList>
    </citation>
    <scope>NUCLEOTIDE SEQUENCE</scope>
</reference>
<protein>
    <submittedName>
        <fullName evidence="1">Retrovirus-related Pol polyprotein from transposon TNT 1-94</fullName>
    </submittedName>
</protein>